<dbReference type="PROSITE" id="PS51352">
    <property type="entry name" value="THIOREDOXIN_2"/>
    <property type="match status" value="1"/>
</dbReference>
<dbReference type="SUPFAM" id="SSF52833">
    <property type="entry name" value="Thioredoxin-like"/>
    <property type="match status" value="1"/>
</dbReference>
<organism evidence="3 4">
    <name type="scientific">Chungangia koreensis</name>
    <dbReference type="NCBI Taxonomy" id="752657"/>
    <lineage>
        <taxon>Bacteria</taxon>
        <taxon>Bacillati</taxon>
        <taxon>Bacillota</taxon>
        <taxon>Bacilli</taxon>
        <taxon>Lactobacillales</taxon>
        <taxon>Chungangia</taxon>
    </lineage>
</organism>
<reference evidence="4" key="1">
    <citation type="journal article" date="2019" name="Int. J. Syst. Evol. Microbiol.">
        <title>The Global Catalogue of Microorganisms (GCM) 10K type strain sequencing project: providing services to taxonomists for standard genome sequencing and annotation.</title>
        <authorList>
            <consortium name="The Broad Institute Genomics Platform"/>
            <consortium name="The Broad Institute Genome Sequencing Center for Infectious Disease"/>
            <person name="Wu L."/>
            <person name="Ma J."/>
        </authorList>
    </citation>
    <scope>NUCLEOTIDE SEQUENCE [LARGE SCALE GENOMIC DNA]</scope>
    <source>
        <strain evidence="4">CCUG 59778</strain>
    </source>
</reference>
<dbReference type="RefSeq" id="WP_378152213.1">
    <property type="nucleotide sequence ID" value="NZ_JBHSEC010000002.1"/>
</dbReference>
<evidence type="ECO:0000313" key="4">
    <source>
        <dbReference type="Proteomes" id="UP001595817"/>
    </source>
</evidence>
<dbReference type="Proteomes" id="UP001595817">
    <property type="component" value="Unassembled WGS sequence"/>
</dbReference>
<dbReference type="EMBL" id="JBHSEC010000002">
    <property type="protein sequence ID" value="MFC4409369.1"/>
    <property type="molecule type" value="Genomic_DNA"/>
</dbReference>
<proteinExistence type="predicted"/>
<feature type="domain" description="Thioredoxin" evidence="2">
    <location>
        <begin position="25"/>
        <end position="169"/>
    </location>
</feature>
<gene>
    <name evidence="3" type="ORF">ACFOZY_02840</name>
</gene>
<dbReference type="PANTHER" id="PTHR42852:SF12">
    <property type="entry name" value="THIOL-DISULFIDE OXIDOREDUCTASE YKUV"/>
    <property type="match status" value="1"/>
</dbReference>
<keyword evidence="1" id="KW-1015">Disulfide bond</keyword>
<dbReference type="Pfam" id="PF00578">
    <property type="entry name" value="AhpC-TSA"/>
    <property type="match status" value="1"/>
</dbReference>
<comment type="caution">
    <text evidence="3">The sequence shown here is derived from an EMBL/GenBank/DDBJ whole genome shotgun (WGS) entry which is preliminary data.</text>
</comment>
<dbReference type="InterPro" id="IPR050553">
    <property type="entry name" value="Thioredoxin_ResA/DsbE_sf"/>
</dbReference>
<dbReference type="InterPro" id="IPR036249">
    <property type="entry name" value="Thioredoxin-like_sf"/>
</dbReference>
<name>A0ABV8X2M5_9LACT</name>
<dbReference type="InterPro" id="IPR013766">
    <property type="entry name" value="Thioredoxin_domain"/>
</dbReference>
<sequence length="173" mass="19698">MVFSIVSPPHTISSGDFFIEGGNSIKLRQSLPELIGETLWLNGAVTTKELIGDQPCIVHFWSVSCDLCTDVMPEFNRLRNKYRNAMNVVAVHMPRAKGDKDLQDIERSVKKYGMTQPVFVDNNLHLTKQFGNQFVPAYYLFDRNGKLRHVQAGGGGMNLLEMRIKRLLEESRR</sequence>
<dbReference type="Gene3D" id="3.40.30.10">
    <property type="entry name" value="Glutaredoxin"/>
    <property type="match status" value="1"/>
</dbReference>
<keyword evidence="4" id="KW-1185">Reference proteome</keyword>
<dbReference type="PANTHER" id="PTHR42852">
    <property type="entry name" value="THIOL:DISULFIDE INTERCHANGE PROTEIN DSBE"/>
    <property type="match status" value="1"/>
</dbReference>
<evidence type="ECO:0000256" key="1">
    <source>
        <dbReference type="ARBA" id="ARBA00023157"/>
    </source>
</evidence>
<evidence type="ECO:0000259" key="2">
    <source>
        <dbReference type="PROSITE" id="PS51352"/>
    </source>
</evidence>
<dbReference type="InterPro" id="IPR000866">
    <property type="entry name" value="AhpC/TSA"/>
</dbReference>
<accession>A0ABV8X2M5</accession>
<evidence type="ECO:0000313" key="3">
    <source>
        <dbReference type="EMBL" id="MFC4409369.1"/>
    </source>
</evidence>
<protein>
    <submittedName>
        <fullName evidence="3">Redoxin domain-containing protein</fullName>
    </submittedName>
</protein>